<dbReference type="EMBL" id="LT899436">
    <property type="protein sequence ID" value="SNR14284.1"/>
    <property type="molecule type" value="Genomic_DNA"/>
</dbReference>
<gene>
    <name evidence="1" type="ORF">TJEJU_0500</name>
</gene>
<dbReference type="KEGG" id="tje:TJEJU_0500"/>
<reference evidence="1 2" key="1">
    <citation type="submission" date="2017-07" db="EMBL/GenBank/DDBJ databases">
        <authorList>
            <person name="Sun Z.S."/>
            <person name="Albrecht U."/>
            <person name="Echele G."/>
            <person name="Lee C.C."/>
        </authorList>
    </citation>
    <scope>NUCLEOTIDE SEQUENCE [LARGE SCALE GENOMIC DNA]</scope>
    <source>
        <strain evidence="2">type strain: KCTC 22618</strain>
    </source>
</reference>
<sequence length="42" mass="5140">MKLTITFKQQNPEFDKEYAKQYRNGKESYGNWKNLWAEVLEI</sequence>
<dbReference type="Proteomes" id="UP000215214">
    <property type="component" value="Chromosome TJEJU"/>
</dbReference>
<keyword evidence="2" id="KW-1185">Reference proteome</keyword>
<evidence type="ECO:0000313" key="2">
    <source>
        <dbReference type="Proteomes" id="UP000215214"/>
    </source>
</evidence>
<name>A0A238U731_9FLAO</name>
<protein>
    <submittedName>
        <fullName evidence="1">Uncharacterized protein</fullName>
    </submittedName>
</protein>
<accession>A0A238U731</accession>
<dbReference type="AlphaFoldDB" id="A0A238U731"/>
<organism evidence="1 2">
    <name type="scientific">Tenacibaculum jejuense</name>
    <dbReference type="NCBI Taxonomy" id="584609"/>
    <lineage>
        <taxon>Bacteria</taxon>
        <taxon>Pseudomonadati</taxon>
        <taxon>Bacteroidota</taxon>
        <taxon>Flavobacteriia</taxon>
        <taxon>Flavobacteriales</taxon>
        <taxon>Flavobacteriaceae</taxon>
        <taxon>Tenacibaculum</taxon>
    </lineage>
</organism>
<dbReference type="RefSeq" id="WP_262509591.1">
    <property type="nucleotide sequence ID" value="NZ_LT899436.1"/>
</dbReference>
<evidence type="ECO:0000313" key="1">
    <source>
        <dbReference type="EMBL" id="SNR14284.1"/>
    </source>
</evidence>
<proteinExistence type="predicted"/>